<protein>
    <submittedName>
        <fullName evidence="2">Uncharacterized protein</fullName>
    </submittedName>
</protein>
<keyword evidence="1" id="KW-0812">Transmembrane</keyword>
<accession>A0A0H2VGN2</accession>
<dbReference type="Proteomes" id="UP000001411">
    <property type="component" value="Chromosome"/>
</dbReference>
<evidence type="ECO:0000313" key="3">
    <source>
        <dbReference type="Proteomes" id="UP000001411"/>
    </source>
</evidence>
<organism evidence="2 3">
    <name type="scientific">Staphylococcus epidermidis (strain ATCC 12228 / FDA PCI 1200)</name>
    <dbReference type="NCBI Taxonomy" id="176280"/>
    <lineage>
        <taxon>Bacteria</taxon>
        <taxon>Bacillati</taxon>
        <taxon>Bacillota</taxon>
        <taxon>Bacilli</taxon>
        <taxon>Bacillales</taxon>
        <taxon>Staphylococcaceae</taxon>
        <taxon>Staphylococcus</taxon>
    </lineage>
</organism>
<reference evidence="2 3" key="1">
    <citation type="journal article" date="2003" name="Mol. Microbiol.">
        <title>Genome-based analysis of virulence genes in a non-biofilm-forming Staphylococcus epidermidis strain (ATCC 12228).</title>
        <authorList>
            <person name="Zhang Y.Q."/>
            <person name="Ren S.X."/>
            <person name="Li H.L."/>
            <person name="Wang Y.X."/>
            <person name="Fu G."/>
            <person name="Yang J."/>
            <person name="Qin Z.Q."/>
            <person name="Miao Y.G."/>
            <person name="Wang W.Y."/>
            <person name="Chen R.S."/>
            <person name="Shen Y."/>
            <person name="Chen Z."/>
            <person name="Yuan Z.H."/>
            <person name="Zhao G.P."/>
            <person name="Qu D."/>
            <person name="Danchin A."/>
            <person name="Wen Y.M."/>
        </authorList>
    </citation>
    <scope>NUCLEOTIDE SEQUENCE [LARGE SCALE GENOMIC DNA]</scope>
    <source>
        <strain evidence="3">ATCC 12228 / FDA PCI 1200</strain>
    </source>
</reference>
<dbReference type="GeneID" id="50018550"/>
<dbReference type="HOGENOM" id="CLU_207971_0_0_9"/>
<keyword evidence="1" id="KW-1133">Transmembrane helix</keyword>
<evidence type="ECO:0000256" key="1">
    <source>
        <dbReference type="SAM" id="Phobius"/>
    </source>
</evidence>
<gene>
    <name evidence="2" type="ordered locus">SE_1335</name>
</gene>
<sequence>MSILTIILIVLLVILLFKVGLSILRFLISVGIVLLCIYLGYQGVLWLFEHFQNFSGFIQ</sequence>
<dbReference type="OrthoDB" id="2413393at2"/>
<dbReference type="PATRIC" id="fig|176280.10.peg.1304"/>
<dbReference type="KEGG" id="sep:SE_1335"/>
<evidence type="ECO:0000313" key="2">
    <source>
        <dbReference type="EMBL" id="AAO04934.1"/>
    </source>
</evidence>
<dbReference type="RefSeq" id="WP_001830753.1">
    <property type="nucleotide sequence ID" value="NC_004461.1"/>
</dbReference>
<feature type="transmembrane region" description="Helical" evidence="1">
    <location>
        <begin position="28"/>
        <end position="48"/>
    </location>
</feature>
<name>A0A0H2VGN2_STAES</name>
<dbReference type="eggNOG" id="ENOG50305E0">
    <property type="taxonomic scope" value="Bacteria"/>
</dbReference>
<dbReference type="EMBL" id="AE015929">
    <property type="protein sequence ID" value="AAO04934.1"/>
    <property type="molecule type" value="Genomic_DNA"/>
</dbReference>
<dbReference type="AlphaFoldDB" id="A0A0H2VGN2"/>
<keyword evidence="1" id="KW-0472">Membrane</keyword>
<proteinExistence type="predicted"/>